<dbReference type="GO" id="GO:0015833">
    <property type="term" value="P:peptide transport"/>
    <property type="evidence" value="ECO:0007669"/>
    <property type="project" value="TreeGrafter"/>
</dbReference>
<gene>
    <name evidence="7" type="ORF">UFOPK3004_00813</name>
</gene>
<dbReference type="GO" id="GO:0030313">
    <property type="term" value="C:cell envelope"/>
    <property type="evidence" value="ECO:0007669"/>
    <property type="project" value="UniProtKB-SubCell"/>
</dbReference>
<feature type="transmembrane region" description="Helical" evidence="5">
    <location>
        <begin position="559"/>
        <end position="577"/>
    </location>
</feature>
<keyword evidence="5" id="KW-0472">Membrane</keyword>
<dbReference type="AlphaFoldDB" id="A0A6J6Y2M4"/>
<evidence type="ECO:0000256" key="4">
    <source>
        <dbReference type="ARBA" id="ARBA00022729"/>
    </source>
</evidence>
<dbReference type="GO" id="GO:0042597">
    <property type="term" value="C:periplasmic space"/>
    <property type="evidence" value="ECO:0007669"/>
    <property type="project" value="UniProtKB-ARBA"/>
</dbReference>
<keyword evidence="3" id="KW-0813">Transport</keyword>
<dbReference type="GO" id="GO:1904680">
    <property type="term" value="F:peptide transmembrane transporter activity"/>
    <property type="evidence" value="ECO:0007669"/>
    <property type="project" value="TreeGrafter"/>
</dbReference>
<dbReference type="EMBL" id="CAFAAL010000058">
    <property type="protein sequence ID" value="CAB4803620.1"/>
    <property type="molecule type" value="Genomic_DNA"/>
</dbReference>
<dbReference type="Gene3D" id="3.40.190.10">
    <property type="entry name" value="Periplasmic binding protein-like II"/>
    <property type="match status" value="1"/>
</dbReference>
<dbReference type="CDD" id="cd00995">
    <property type="entry name" value="PBP2_NikA_DppA_OppA_like"/>
    <property type="match status" value="1"/>
</dbReference>
<dbReference type="PIRSF" id="PIRSF002741">
    <property type="entry name" value="MppA"/>
    <property type="match status" value="1"/>
</dbReference>
<dbReference type="GO" id="GO:0043190">
    <property type="term" value="C:ATP-binding cassette (ABC) transporter complex"/>
    <property type="evidence" value="ECO:0007669"/>
    <property type="project" value="InterPro"/>
</dbReference>
<evidence type="ECO:0000256" key="1">
    <source>
        <dbReference type="ARBA" id="ARBA00004196"/>
    </source>
</evidence>
<keyword evidence="5" id="KW-1133">Transmembrane helix</keyword>
<dbReference type="PANTHER" id="PTHR30290:SF10">
    <property type="entry name" value="PERIPLASMIC OLIGOPEPTIDE-BINDING PROTEIN-RELATED"/>
    <property type="match status" value="1"/>
</dbReference>
<evidence type="ECO:0000256" key="5">
    <source>
        <dbReference type="SAM" id="Phobius"/>
    </source>
</evidence>
<evidence type="ECO:0000256" key="2">
    <source>
        <dbReference type="ARBA" id="ARBA00005695"/>
    </source>
</evidence>
<reference evidence="7" key="1">
    <citation type="submission" date="2020-05" db="EMBL/GenBank/DDBJ databases">
        <authorList>
            <person name="Chiriac C."/>
            <person name="Salcher M."/>
            <person name="Ghai R."/>
            <person name="Kavagutti S V."/>
        </authorList>
    </citation>
    <scope>NUCLEOTIDE SEQUENCE</scope>
</reference>
<feature type="domain" description="Solute-binding protein family 5" evidence="6">
    <location>
        <begin position="78"/>
        <end position="446"/>
    </location>
</feature>
<evidence type="ECO:0000259" key="6">
    <source>
        <dbReference type="Pfam" id="PF00496"/>
    </source>
</evidence>
<dbReference type="InterPro" id="IPR039424">
    <property type="entry name" value="SBP_5"/>
</dbReference>
<protein>
    <submittedName>
        <fullName evidence="7">Unannotated protein</fullName>
    </submittedName>
</protein>
<accession>A0A6J6Y2M4</accession>
<dbReference type="InterPro" id="IPR000914">
    <property type="entry name" value="SBP_5_dom"/>
</dbReference>
<dbReference type="Gene3D" id="3.10.105.10">
    <property type="entry name" value="Dipeptide-binding Protein, Domain 3"/>
    <property type="match status" value="1"/>
</dbReference>
<dbReference type="SUPFAM" id="SSF53850">
    <property type="entry name" value="Periplasmic binding protein-like II"/>
    <property type="match status" value="1"/>
</dbReference>
<keyword evidence="5" id="KW-0812">Transmembrane</keyword>
<name>A0A6J6Y2M4_9ZZZZ</name>
<comment type="subcellular location">
    <subcellularLocation>
        <location evidence="1">Cell envelope</location>
    </subcellularLocation>
</comment>
<evidence type="ECO:0000313" key="7">
    <source>
        <dbReference type="EMBL" id="CAB4803620.1"/>
    </source>
</evidence>
<dbReference type="InterPro" id="IPR030678">
    <property type="entry name" value="Peptide/Ni-bd"/>
</dbReference>
<dbReference type="Pfam" id="PF00496">
    <property type="entry name" value="SBP_bac_5"/>
    <property type="match status" value="1"/>
</dbReference>
<proteinExistence type="inferred from homology"/>
<organism evidence="7">
    <name type="scientific">freshwater metagenome</name>
    <dbReference type="NCBI Taxonomy" id="449393"/>
    <lineage>
        <taxon>unclassified sequences</taxon>
        <taxon>metagenomes</taxon>
        <taxon>ecological metagenomes</taxon>
    </lineage>
</organism>
<dbReference type="PANTHER" id="PTHR30290">
    <property type="entry name" value="PERIPLASMIC BINDING COMPONENT OF ABC TRANSPORTER"/>
    <property type="match status" value="1"/>
</dbReference>
<keyword evidence="4" id="KW-0732">Signal</keyword>
<sequence length="589" mass="64061">MNKNFLKVIVAGLFGLIALAGGMSTGASAEGELTFAVGITQDIDSLNVTVGFLVIDYEIWNLTLPMLTSKAASDFSILPSMAESWTSSEDGLTWTYKLRSDMKWSDGVPMTADDVAYTITRSVQDGWWNHTTVTGNLTATATDAQTLVVVSSVPDPKLPILDVYIVPKHIYEKISAEELPNYLADDNVSGGPFQIVERKEGEFIRLVQNPNWFGKKPAMDQLIFRTFETAEAQYNALKAGDLDAVDDVPGKIFATIMAGDEPNIIGIPGNQGSFSELAMNSSCPTGIGDGHVALKDPNVRRAINWSIDRQLLVDKVLNGFGKPAVGISASANPAFDYQVEADQTYSYDPAKANALLDEAGWIDTNGDGVRDKDGVELKLRYFDRSVGGGSDTTPFITGFLKDVGIATDVKTFDEDSLAAIQSKSEFDLYTWGWSPYADPDNMLSDFITAAVPTDPAVGGYNDGNWCNAEYDALYEKQHVELDPVKRAAQIQEMHKIFVNDGPYAVLYKYDNLQAFRSDRWQNFERQPAEVGPIMFTQTSSAYLNLEPVSGDGGGGGTNTIVVIGIALVAAGVVFTLVRGRRKKSADDRA</sequence>
<evidence type="ECO:0000256" key="3">
    <source>
        <dbReference type="ARBA" id="ARBA00022448"/>
    </source>
</evidence>
<comment type="similarity">
    <text evidence="2">Belongs to the bacterial solute-binding protein 5 family.</text>
</comment>